<comment type="similarity">
    <text evidence="1 5 6">Belongs to the peptidase S8 family.</text>
</comment>
<keyword evidence="2 5" id="KW-0645">Protease</keyword>
<organism evidence="9 10">
    <name type="scientific">Metschnikowia aff. pulcherrima</name>
    <dbReference type="NCBI Taxonomy" id="2163413"/>
    <lineage>
        <taxon>Eukaryota</taxon>
        <taxon>Fungi</taxon>
        <taxon>Dikarya</taxon>
        <taxon>Ascomycota</taxon>
        <taxon>Saccharomycotina</taxon>
        <taxon>Pichiomycetes</taxon>
        <taxon>Metschnikowiaceae</taxon>
        <taxon>Metschnikowia</taxon>
    </lineage>
</organism>
<dbReference type="InterPro" id="IPR036852">
    <property type="entry name" value="Peptidase_S8/S53_dom_sf"/>
</dbReference>
<gene>
    <name evidence="9" type="primary">MPUL0D02440</name>
    <name evidence="9" type="ORF">METSCH_D02440</name>
</gene>
<dbReference type="InterPro" id="IPR023827">
    <property type="entry name" value="Peptidase_S8_Asp-AS"/>
</dbReference>
<dbReference type="PROSITE" id="PS00137">
    <property type="entry name" value="SUBTILASE_HIS"/>
    <property type="match status" value="1"/>
</dbReference>
<dbReference type="InterPro" id="IPR023828">
    <property type="entry name" value="Peptidase_S8_Ser-AS"/>
</dbReference>
<evidence type="ECO:0000256" key="6">
    <source>
        <dbReference type="RuleBase" id="RU003355"/>
    </source>
</evidence>
<dbReference type="InterPro" id="IPR000209">
    <property type="entry name" value="Peptidase_S8/S53_dom"/>
</dbReference>
<evidence type="ECO:0000256" key="7">
    <source>
        <dbReference type="SAM" id="SignalP"/>
    </source>
</evidence>
<dbReference type="PROSITE" id="PS51892">
    <property type="entry name" value="SUBTILASE"/>
    <property type="match status" value="1"/>
</dbReference>
<proteinExistence type="inferred from homology"/>
<evidence type="ECO:0000256" key="5">
    <source>
        <dbReference type="PROSITE-ProRule" id="PRU01240"/>
    </source>
</evidence>
<sequence length="398" mass="42965">MKLEITLSFVLTSLALIAEVNGNHLVLLKQSQTMEKFMKYDFTYPVAQRLKRLIKTYYKIGDLVGFSGTFSNNALERLQRCPLVAEITDDVEFEAFSLLEQDNAPAHLVKLSQENRERAANRAYYYDDDAQGENVNVYVIDTGIQVENAEFGDRAEIGKDFTDEGDKDFNGHGTHVAGIVGSETYGVAKKANLIGIKTLDKSGHGSLSSIMAAIEFAVNHRKKANKPGIANLSLGAMANTLLNRVIDLASQTGLVIVVAAGNQNMDACEMLPASAPRAITVGAVDDTTSQIAEFSNWGPCVDIFTTGVEIASIDVGSSKKSQKLSGTSMAAPIISGLVANLLSLGVHVWEVKDKLLELANTDLIDESSIQERYGLPNLVAYNGCDPSTISDSSDSESE</sequence>
<protein>
    <submittedName>
        <fullName evidence="9">Subtilase-type proteinase RRT12</fullName>
    </submittedName>
</protein>
<keyword evidence="4 5" id="KW-0720">Serine protease</keyword>
<dbReference type="InterPro" id="IPR050131">
    <property type="entry name" value="Peptidase_S8_subtilisin-like"/>
</dbReference>
<keyword evidence="7" id="KW-0732">Signal</keyword>
<dbReference type="Gene3D" id="3.40.50.200">
    <property type="entry name" value="Peptidase S8/S53 domain"/>
    <property type="match status" value="1"/>
</dbReference>
<dbReference type="PROSITE" id="PS00138">
    <property type="entry name" value="SUBTILASE_SER"/>
    <property type="match status" value="1"/>
</dbReference>
<evidence type="ECO:0000256" key="4">
    <source>
        <dbReference type="ARBA" id="ARBA00022825"/>
    </source>
</evidence>
<dbReference type="PROSITE" id="PS00136">
    <property type="entry name" value="SUBTILASE_ASP"/>
    <property type="match status" value="1"/>
</dbReference>
<dbReference type="FunFam" id="3.40.50.200:FF:000007">
    <property type="entry name" value="Subtilisin-like serine protease"/>
    <property type="match status" value="1"/>
</dbReference>
<feature type="active site" description="Charge relay system" evidence="5">
    <location>
        <position position="141"/>
    </location>
</feature>
<reference evidence="10" key="1">
    <citation type="submission" date="2019-03" db="EMBL/GenBank/DDBJ databases">
        <title>Snf2 controls pulcherriminic acid biosynthesis and connects pigmentation and antifungal activity of the yeast Metschnikowia pulcherrima.</title>
        <authorList>
            <person name="Gore-Lloyd D."/>
            <person name="Sumann I."/>
            <person name="Brachmann A.O."/>
            <person name="Schneeberger K."/>
            <person name="Ortiz-Merino R.A."/>
            <person name="Moreno-Beltran M."/>
            <person name="Schlaefli M."/>
            <person name="Kirner P."/>
            <person name="Santos Kron A."/>
            <person name="Wolfe K.H."/>
            <person name="Piel J."/>
            <person name="Ahrens C.H."/>
            <person name="Henk D."/>
            <person name="Freimoser F.M."/>
        </authorList>
    </citation>
    <scope>NUCLEOTIDE SEQUENCE [LARGE SCALE GENOMIC DNA]</scope>
    <source>
        <strain evidence="10">APC 1.2</strain>
    </source>
</reference>
<keyword evidence="3 5" id="KW-0378">Hydrolase</keyword>
<evidence type="ECO:0000256" key="1">
    <source>
        <dbReference type="ARBA" id="ARBA00011073"/>
    </source>
</evidence>
<dbReference type="InterPro" id="IPR034193">
    <property type="entry name" value="PCSK9_ProteinaseK-like"/>
</dbReference>
<feature type="chain" id="PRO_5020860346" evidence="7">
    <location>
        <begin position="23"/>
        <end position="398"/>
    </location>
</feature>
<evidence type="ECO:0000313" key="10">
    <source>
        <dbReference type="Proteomes" id="UP000292447"/>
    </source>
</evidence>
<evidence type="ECO:0000256" key="2">
    <source>
        <dbReference type="ARBA" id="ARBA00022670"/>
    </source>
</evidence>
<dbReference type="AlphaFoldDB" id="A0A4P6XT57"/>
<dbReference type="PRINTS" id="PR00723">
    <property type="entry name" value="SUBTILISIN"/>
</dbReference>
<dbReference type="GO" id="GO:0006508">
    <property type="term" value="P:proteolysis"/>
    <property type="evidence" value="ECO:0007669"/>
    <property type="project" value="UniProtKB-KW"/>
</dbReference>
<dbReference type="Pfam" id="PF00082">
    <property type="entry name" value="Peptidase_S8"/>
    <property type="match status" value="1"/>
</dbReference>
<evidence type="ECO:0000313" key="9">
    <source>
        <dbReference type="EMBL" id="QBM89181.1"/>
    </source>
</evidence>
<dbReference type="CDD" id="cd04077">
    <property type="entry name" value="Peptidases_S8_PCSK9_ProteinaseK_like"/>
    <property type="match status" value="1"/>
</dbReference>
<evidence type="ECO:0000256" key="3">
    <source>
        <dbReference type="ARBA" id="ARBA00022801"/>
    </source>
</evidence>
<dbReference type="PANTHER" id="PTHR43806">
    <property type="entry name" value="PEPTIDASE S8"/>
    <property type="match status" value="1"/>
</dbReference>
<keyword evidence="10" id="KW-1185">Reference proteome</keyword>
<evidence type="ECO:0000259" key="8">
    <source>
        <dbReference type="Pfam" id="PF00082"/>
    </source>
</evidence>
<dbReference type="InterPro" id="IPR022398">
    <property type="entry name" value="Peptidase_S8_His-AS"/>
</dbReference>
<dbReference type="PANTHER" id="PTHR43806:SF13">
    <property type="entry name" value="SUBTILASE-TYPE PROTEINASE RRT12"/>
    <property type="match status" value="1"/>
</dbReference>
<name>A0A4P6XT57_9ASCO</name>
<dbReference type="Proteomes" id="UP000292447">
    <property type="component" value="Chromosome IV"/>
</dbReference>
<dbReference type="STRING" id="2163413.A0A4P6XT57"/>
<dbReference type="SUPFAM" id="SSF52743">
    <property type="entry name" value="Subtilisin-like"/>
    <property type="match status" value="1"/>
</dbReference>
<dbReference type="GO" id="GO:0004252">
    <property type="term" value="F:serine-type endopeptidase activity"/>
    <property type="evidence" value="ECO:0007669"/>
    <property type="project" value="UniProtKB-UniRule"/>
</dbReference>
<accession>A0A4P6XT57</accession>
<feature type="domain" description="Peptidase S8/S53" evidence="8">
    <location>
        <begin position="132"/>
        <end position="349"/>
    </location>
</feature>
<feature type="signal peptide" evidence="7">
    <location>
        <begin position="1"/>
        <end position="22"/>
    </location>
</feature>
<dbReference type="InterPro" id="IPR015500">
    <property type="entry name" value="Peptidase_S8_subtilisin-rel"/>
</dbReference>
<feature type="active site" description="Charge relay system" evidence="5">
    <location>
        <position position="172"/>
    </location>
</feature>
<feature type="active site" description="Charge relay system" evidence="5">
    <location>
        <position position="328"/>
    </location>
</feature>
<dbReference type="EMBL" id="CP034459">
    <property type="protein sequence ID" value="QBM89181.1"/>
    <property type="molecule type" value="Genomic_DNA"/>
</dbReference>